<organism evidence="2 3">
    <name type="scientific">Nostocoides veronense</name>
    <dbReference type="NCBI Taxonomy" id="330836"/>
    <lineage>
        <taxon>Bacteria</taxon>
        <taxon>Bacillati</taxon>
        <taxon>Actinomycetota</taxon>
        <taxon>Actinomycetes</taxon>
        <taxon>Micrococcales</taxon>
        <taxon>Intrasporangiaceae</taxon>
        <taxon>Nostocoides</taxon>
    </lineage>
</organism>
<keyword evidence="1" id="KW-1277">Toxin-antitoxin system</keyword>
<sequence>MALNIKNDRVCALAAEAARKTGRTQVSVLEEALTKFLADLTTDEDHAAAVARRMAASEKVVQAARALLTDADRAAIKAEMADMYDEWGLPR</sequence>
<dbReference type="EMBL" id="BAAAPO010000046">
    <property type="protein sequence ID" value="GAA1804410.1"/>
    <property type="molecule type" value="Genomic_DNA"/>
</dbReference>
<gene>
    <name evidence="2" type="ORF">GCM10009811_30000</name>
</gene>
<reference evidence="2 3" key="1">
    <citation type="journal article" date="2019" name="Int. J. Syst. Evol. Microbiol.">
        <title>The Global Catalogue of Microorganisms (GCM) 10K type strain sequencing project: providing services to taxonomists for standard genome sequencing and annotation.</title>
        <authorList>
            <consortium name="The Broad Institute Genomics Platform"/>
            <consortium name="The Broad Institute Genome Sequencing Center for Infectious Disease"/>
            <person name="Wu L."/>
            <person name="Ma J."/>
        </authorList>
    </citation>
    <scope>NUCLEOTIDE SEQUENCE [LARGE SCALE GENOMIC DNA]</scope>
    <source>
        <strain evidence="2 3">JCM 15592</strain>
    </source>
</reference>
<evidence type="ECO:0000313" key="3">
    <source>
        <dbReference type="Proteomes" id="UP001499938"/>
    </source>
</evidence>
<evidence type="ECO:0000256" key="1">
    <source>
        <dbReference type="ARBA" id="ARBA00022649"/>
    </source>
</evidence>
<dbReference type="Pfam" id="PF07704">
    <property type="entry name" value="PSK_trans_fac"/>
    <property type="match status" value="1"/>
</dbReference>
<evidence type="ECO:0000313" key="2">
    <source>
        <dbReference type="EMBL" id="GAA1804410.1"/>
    </source>
</evidence>
<dbReference type="RefSeq" id="WP_344087243.1">
    <property type="nucleotide sequence ID" value="NZ_BAAAPO010000046.1"/>
</dbReference>
<proteinExistence type="predicted"/>
<name>A0ABN2LZE9_9MICO</name>
<dbReference type="InterPro" id="IPR011660">
    <property type="entry name" value="VapB-like"/>
</dbReference>
<dbReference type="Proteomes" id="UP001499938">
    <property type="component" value="Unassembled WGS sequence"/>
</dbReference>
<accession>A0ABN2LZE9</accession>
<keyword evidence="3" id="KW-1185">Reference proteome</keyword>
<protein>
    <submittedName>
        <fullName evidence="2">Uncharacterized protein</fullName>
    </submittedName>
</protein>
<comment type="caution">
    <text evidence="2">The sequence shown here is derived from an EMBL/GenBank/DDBJ whole genome shotgun (WGS) entry which is preliminary data.</text>
</comment>